<feature type="region of interest" description="Disordered" evidence="1">
    <location>
        <begin position="162"/>
        <end position="192"/>
    </location>
</feature>
<dbReference type="Pfam" id="PF12028">
    <property type="entry name" value="DUF3515"/>
    <property type="match status" value="1"/>
</dbReference>
<sequence length="192" mass="20140">MIDFARRVPLLAVPLAALCGAACAGGSPGGQEIPAPSPSGEAVRACRALAGELPDRVDGEQRQGRGELPEFTAAWGDPRIALRCGVPRPPVLTPGDDAYNPFPDIVGINGVDWLVEERDAEVRFTTTGRTVFVELTVPDDYAPEVNPLLDLATPIDAHIPLDALWETPSPETPEESDSPEEPGESAAPGASG</sequence>
<dbReference type="EMBL" id="JAVREN010000019">
    <property type="protein sequence ID" value="MDT0308229.1"/>
    <property type="molecule type" value="Genomic_DNA"/>
</dbReference>
<feature type="chain" id="PRO_5045410571" evidence="2">
    <location>
        <begin position="25"/>
        <end position="192"/>
    </location>
</feature>
<protein>
    <submittedName>
        <fullName evidence="3">DUF3515 domain-containing protein</fullName>
    </submittedName>
</protein>
<accession>A0ABU2L9J7</accession>
<evidence type="ECO:0000313" key="4">
    <source>
        <dbReference type="Proteomes" id="UP001183388"/>
    </source>
</evidence>
<proteinExistence type="predicted"/>
<evidence type="ECO:0000313" key="3">
    <source>
        <dbReference type="EMBL" id="MDT0308229.1"/>
    </source>
</evidence>
<reference evidence="4" key="1">
    <citation type="submission" date="2023-07" db="EMBL/GenBank/DDBJ databases">
        <title>30 novel species of actinomycetes from the DSMZ collection.</title>
        <authorList>
            <person name="Nouioui I."/>
        </authorList>
    </citation>
    <scope>NUCLEOTIDE SEQUENCE [LARGE SCALE GENOMIC DNA]</scope>
    <source>
        <strain evidence="4">DSM 44917</strain>
    </source>
</reference>
<name>A0ABU2L9J7_9ACTN</name>
<gene>
    <name evidence="3" type="ORF">RM780_14830</name>
</gene>
<dbReference type="RefSeq" id="WP_311631177.1">
    <property type="nucleotide sequence ID" value="NZ_JAVREN010000019.1"/>
</dbReference>
<evidence type="ECO:0000256" key="2">
    <source>
        <dbReference type="SAM" id="SignalP"/>
    </source>
</evidence>
<comment type="caution">
    <text evidence="3">The sequence shown here is derived from an EMBL/GenBank/DDBJ whole genome shotgun (WGS) entry which is preliminary data.</text>
</comment>
<keyword evidence="4" id="KW-1185">Reference proteome</keyword>
<evidence type="ECO:0000256" key="1">
    <source>
        <dbReference type="SAM" id="MobiDB-lite"/>
    </source>
</evidence>
<feature type="compositionally biased region" description="Acidic residues" evidence="1">
    <location>
        <begin position="172"/>
        <end position="183"/>
    </location>
</feature>
<dbReference type="Proteomes" id="UP001183388">
    <property type="component" value="Unassembled WGS sequence"/>
</dbReference>
<feature type="signal peptide" evidence="2">
    <location>
        <begin position="1"/>
        <end position="24"/>
    </location>
</feature>
<keyword evidence="2" id="KW-0732">Signal</keyword>
<organism evidence="3 4">
    <name type="scientific">Streptomyces boetiae</name>
    <dbReference type="NCBI Taxonomy" id="3075541"/>
    <lineage>
        <taxon>Bacteria</taxon>
        <taxon>Bacillati</taxon>
        <taxon>Actinomycetota</taxon>
        <taxon>Actinomycetes</taxon>
        <taxon>Kitasatosporales</taxon>
        <taxon>Streptomycetaceae</taxon>
        <taxon>Streptomyces</taxon>
    </lineage>
</organism>
<dbReference type="InterPro" id="IPR021903">
    <property type="entry name" value="DUF3515"/>
</dbReference>